<evidence type="ECO:0000313" key="3">
    <source>
        <dbReference type="Proteomes" id="UP000638986"/>
    </source>
</evidence>
<dbReference type="InterPro" id="IPR029063">
    <property type="entry name" value="SAM-dependent_MTases_sf"/>
</dbReference>
<reference evidence="2 3" key="1">
    <citation type="submission" date="2020-11" db="EMBL/GenBank/DDBJ databases">
        <title>Enhanced detection system for hospital associated transmission using whole genome sequencing surveillance.</title>
        <authorList>
            <person name="Harrison L.H."/>
            <person name="Van Tyne D."/>
            <person name="Marsh J.W."/>
            <person name="Griffith M.P."/>
            <person name="Snyder D.J."/>
            <person name="Cooper V.S."/>
            <person name="Mustapha M."/>
        </authorList>
    </citation>
    <scope>NUCLEOTIDE SEQUENCE [LARGE SCALE GENOMIC DNA]</scope>
    <source>
        <strain evidence="2 3">PSB00013</strain>
    </source>
</reference>
<name>A0ABS0MMR3_PSELU</name>
<comment type="caution">
    <text evidence="2">The sequence shown here is derived from an EMBL/GenBank/DDBJ whole genome shotgun (WGS) entry which is preliminary data.</text>
</comment>
<dbReference type="RefSeq" id="WP_197871165.1">
    <property type="nucleotide sequence ID" value="NZ_JADTXM010000003.1"/>
</dbReference>
<accession>A0ABS0MMR3</accession>
<dbReference type="Pfam" id="PF13489">
    <property type="entry name" value="Methyltransf_23"/>
    <property type="match status" value="1"/>
</dbReference>
<sequence length="507" mass="57363">MLRPNNPDIDFDQLNARIAVTLESYQKTKPELLPSFDPKPKVSEKSLNWAELTGLEDEELLKAAYQYLLGRPIDKAGRDHYLSRLRSGEDKFEILATLHGSSEGKAHNASAPGLKRARLKLRLRKLPIIGKGMLWVMGLLASESRLRVNNARFNYLIRVAHQQASTAGQQSQRLAEQQRQLARQEYRLDGLSQSLNGLSQNLLDIQSLQEQRINALEQYLEHTFNVFGQRLEQASHINQELRARLVQLEVARAAVSPVTTAANDQDRNKSLSIAKSSNLPESTVPDSFYLAFENRFRGSPEVIADRLRYYLPIIDRLTPLREGYPLIDIGCGRGEWLKLLPEHVLRIGVDLNASNVEACHEQGFTAYHMDALVWLAQQPDSSIGVISAFHVIEHLSFEQLNQLLDLCMRVLTPGGMILFETPNPENIISAATHFYTDPTHLHPLPPAFTEFLCQFKGFDNIEIHRLTPVSPEYQIQESSEVAQRCNALFYGPQDYSITGYKPGMTEK</sequence>
<evidence type="ECO:0000313" key="2">
    <source>
        <dbReference type="EMBL" id="MBH3438016.1"/>
    </source>
</evidence>
<organism evidence="2 3">
    <name type="scientific">Pseudomonas luteola</name>
    <dbReference type="NCBI Taxonomy" id="47886"/>
    <lineage>
        <taxon>Bacteria</taxon>
        <taxon>Pseudomonadati</taxon>
        <taxon>Pseudomonadota</taxon>
        <taxon>Gammaproteobacteria</taxon>
        <taxon>Pseudomonadales</taxon>
        <taxon>Pseudomonadaceae</taxon>
        <taxon>Pseudomonas</taxon>
    </lineage>
</organism>
<feature type="domain" description="DUF4214" evidence="1">
    <location>
        <begin position="54"/>
        <end position="107"/>
    </location>
</feature>
<dbReference type="PANTHER" id="PTHR43861">
    <property type="entry name" value="TRANS-ACONITATE 2-METHYLTRANSFERASE-RELATED"/>
    <property type="match status" value="1"/>
</dbReference>
<dbReference type="InterPro" id="IPR025282">
    <property type="entry name" value="DUF4214"/>
</dbReference>
<dbReference type="Proteomes" id="UP000638986">
    <property type="component" value="Unassembled WGS sequence"/>
</dbReference>
<protein>
    <submittedName>
        <fullName evidence="2">Methyltransferase domain-containing protein</fullName>
    </submittedName>
</protein>
<dbReference type="GO" id="GO:0032259">
    <property type="term" value="P:methylation"/>
    <property type="evidence" value="ECO:0007669"/>
    <property type="project" value="UniProtKB-KW"/>
</dbReference>
<keyword evidence="2" id="KW-0808">Transferase</keyword>
<dbReference type="SUPFAM" id="SSF53335">
    <property type="entry name" value="S-adenosyl-L-methionine-dependent methyltransferases"/>
    <property type="match status" value="1"/>
</dbReference>
<dbReference type="Gene3D" id="3.40.50.150">
    <property type="entry name" value="Vaccinia Virus protein VP39"/>
    <property type="match status" value="1"/>
</dbReference>
<evidence type="ECO:0000259" key="1">
    <source>
        <dbReference type="Pfam" id="PF13946"/>
    </source>
</evidence>
<dbReference type="EMBL" id="JADTXM010000003">
    <property type="protein sequence ID" value="MBH3438016.1"/>
    <property type="molecule type" value="Genomic_DNA"/>
</dbReference>
<proteinExistence type="predicted"/>
<dbReference type="Pfam" id="PF13946">
    <property type="entry name" value="DUF4214"/>
    <property type="match status" value="1"/>
</dbReference>
<dbReference type="GO" id="GO:0008168">
    <property type="term" value="F:methyltransferase activity"/>
    <property type="evidence" value="ECO:0007669"/>
    <property type="project" value="UniProtKB-KW"/>
</dbReference>
<keyword evidence="2" id="KW-0489">Methyltransferase</keyword>
<gene>
    <name evidence="2" type="ORF">I5Q09_04880</name>
</gene>